<dbReference type="Proteomes" id="UP000078512">
    <property type="component" value="Unassembled WGS sequence"/>
</dbReference>
<sequence>MPLLPSIIIAAAAFLFALTSAQPPVPVCCMAYTQVGETTLYVQGGLDSKRVATSQFVALNLTAPFWNTSSPPWFNPPVPQLPFPPPSSYHSMAVAKDRRCLYVWTPLQPDRAVWSYTIVDKYWVGDFVPLNVTRQPGIRIGVDLTLGDIYIPAAIDNGTQMMKNTPNVIGVILKPMPTSLMPVPVIHESFVWSTYRNSFLHYGGRTMVGNTSNPYLIELLLTSEWVPVKTNGTSPGDVSGHCMVPAYGGQSMIVFGGAGLDGIAKADIFILDLPTSTWTTGKPVDASQARTNMACAVAGDSFVAWGGESGEVTMDAVPIVYDIRNNEWTTQFKLNTKPGAVEPSTLPIAPAVSSIAVIGGRVARVVVTIALIGGGIAAVVVTMALIGIFFYRRRVTGRKRMSNKSNKDTIVSPSVREPQDPVGDPKAELLGSRQPSSPPPLYYRPMPYDQDEFFRLLAASPLAGPHAFLKDPQGEQHRPTSRDVDELEGGGPSNGSMEFSRQQSSSSTAPRSPQLVDRASTALQNWSSNGDGDDSEETAQSNPRSSLTAITDEQGGPLRAPQWQPLLPIASTDQKQNVDRSQELVQMMNAIRAEQIELEKSVLVQDALAAQVRAAYPNAPQSILLSNKK</sequence>
<dbReference type="OrthoDB" id="432528at2759"/>
<feature type="compositionally biased region" description="Low complexity" evidence="3">
    <location>
        <begin position="500"/>
        <end position="514"/>
    </location>
</feature>
<feature type="compositionally biased region" description="Basic and acidic residues" evidence="3">
    <location>
        <begin position="417"/>
        <end position="427"/>
    </location>
</feature>
<reference evidence="6 7" key="1">
    <citation type="submission" date="2016-05" db="EMBL/GenBank/DDBJ databases">
        <title>Genome sequencing reveals origins of a unique bacterial endosymbiosis in the earliest lineages of terrestrial Fungi.</title>
        <authorList>
            <consortium name="DOE Joint Genome Institute"/>
            <person name="Uehling J."/>
            <person name="Gryganskyi A."/>
            <person name="Hameed K."/>
            <person name="Tschaplinski T."/>
            <person name="Misztal P."/>
            <person name="Wu S."/>
            <person name="Desiro A."/>
            <person name="Vande Pol N."/>
            <person name="Du Z.-Y."/>
            <person name="Zienkiewicz A."/>
            <person name="Zienkiewicz K."/>
            <person name="Morin E."/>
            <person name="Tisserant E."/>
            <person name="Splivallo R."/>
            <person name="Hainaut M."/>
            <person name="Henrissat B."/>
            <person name="Ohm R."/>
            <person name="Kuo A."/>
            <person name="Yan J."/>
            <person name="Lipzen A."/>
            <person name="Nolan M."/>
            <person name="Labutti K."/>
            <person name="Barry K."/>
            <person name="Goldstein A."/>
            <person name="Labbe J."/>
            <person name="Schadt C."/>
            <person name="Tuskan G."/>
            <person name="Grigoriev I."/>
            <person name="Martin F."/>
            <person name="Vilgalys R."/>
            <person name="Bonito G."/>
        </authorList>
    </citation>
    <scope>NUCLEOTIDE SEQUENCE [LARGE SCALE GENOMIC DNA]</scope>
    <source>
        <strain evidence="6 7">AG-77</strain>
    </source>
</reference>
<feature type="region of interest" description="Disordered" evidence="3">
    <location>
        <begin position="401"/>
        <end position="444"/>
    </location>
</feature>
<evidence type="ECO:0000313" key="7">
    <source>
        <dbReference type="Proteomes" id="UP000078512"/>
    </source>
</evidence>
<dbReference type="AlphaFoldDB" id="A0A197KF63"/>
<evidence type="ECO:0008006" key="8">
    <source>
        <dbReference type="Google" id="ProtNLM"/>
    </source>
</evidence>
<keyword evidence="4" id="KW-1133">Transmembrane helix</keyword>
<feature type="transmembrane region" description="Helical" evidence="4">
    <location>
        <begin position="365"/>
        <end position="391"/>
    </location>
</feature>
<dbReference type="PANTHER" id="PTHR46093:SF18">
    <property type="entry name" value="FIBRONECTIN TYPE-III DOMAIN-CONTAINING PROTEIN"/>
    <property type="match status" value="1"/>
</dbReference>
<feature type="region of interest" description="Disordered" evidence="3">
    <location>
        <begin position="465"/>
        <end position="562"/>
    </location>
</feature>
<dbReference type="EMBL" id="KV442012">
    <property type="protein sequence ID" value="OAQ36357.1"/>
    <property type="molecule type" value="Genomic_DNA"/>
</dbReference>
<evidence type="ECO:0000256" key="3">
    <source>
        <dbReference type="SAM" id="MobiDB-lite"/>
    </source>
</evidence>
<keyword evidence="4" id="KW-0812">Transmembrane</keyword>
<evidence type="ECO:0000313" key="6">
    <source>
        <dbReference type="EMBL" id="OAQ36357.1"/>
    </source>
</evidence>
<feature type="compositionally biased region" description="Polar residues" evidence="3">
    <location>
        <begin position="521"/>
        <end position="530"/>
    </location>
</feature>
<protein>
    <recommendedName>
        <fullName evidence="8">Galactose oxidase</fullName>
    </recommendedName>
</protein>
<organism evidence="6 7">
    <name type="scientific">Linnemannia elongata AG-77</name>
    <dbReference type="NCBI Taxonomy" id="1314771"/>
    <lineage>
        <taxon>Eukaryota</taxon>
        <taxon>Fungi</taxon>
        <taxon>Fungi incertae sedis</taxon>
        <taxon>Mucoromycota</taxon>
        <taxon>Mortierellomycotina</taxon>
        <taxon>Mortierellomycetes</taxon>
        <taxon>Mortierellales</taxon>
        <taxon>Mortierellaceae</taxon>
        <taxon>Linnemannia</taxon>
    </lineage>
</organism>
<dbReference type="InterPro" id="IPR015915">
    <property type="entry name" value="Kelch-typ_b-propeller"/>
</dbReference>
<keyword evidence="5" id="KW-0732">Signal</keyword>
<evidence type="ECO:0000256" key="5">
    <source>
        <dbReference type="SAM" id="SignalP"/>
    </source>
</evidence>
<keyword evidence="1" id="KW-0880">Kelch repeat</keyword>
<feature type="compositionally biased region" description="Polar residues" evidence="3">
    <location>
        <begin position="538"/>
        <end position="551"/>
    </location>
</feature>
<dbReference type="STRING" id="1314771.A0A197KF63"/>
<dbReference type="Gene3D" id="2.120.10.80">
    <property type="entry name" value="Kelch-type beta propeller"/>
    <property type="match status" value="2"/>
</dbReference>
<proteinExistence type="predicted"/>
<keyword evidence="4" id="KW-0472">Membrane</keyword>
<keyword evidence="2" id="KW-0677">Repeat</keyword>
<feature type="signal peptide" evidence="5">
    <location>
        <begin position="1"/>
        <end position="21"/>
    </location>
</feature>
<accession>A0A197KF63</accession>
<feature type="compositionally biased region" description="Basic and acidic residues" evidence="3">
    <location>
        <begin position="468"/>
        <end position="484"/>
    </location>
</feature>
<evidence type="ECO:0000256" key="2">
    <source>
        <dbReference type="ARBA" id="ARBA00022737"/>
    </source>
</evidence>
<evidence type="ECO:0000256" key="1">
    <source>
        <dbReference type="ARBA" id="ARBA00022441"/>
    </source>
</evidence>
<dbReference type="Pfam" id="PF24681">
    <property type="entry name" value="Kelch_KLHDC2_KLHL20_DRC7"/>
    <property type="match status" value="1"/>
</dbReference>
<keyword evidence="7" id="KW-1185">Reference proteome</keyword>
<gene>
    <name evidence="6" type="ORF">K457DRAFT_12852</name>
</gene>
<feature type="chain" id="PRO_5008276838" description="Galactose oxidase" evidence="5">
    <location>
        <begin position="22"/>
        <end position="629"/>
    </location>
</feature>
<name>A0A197KF63_9FUNG</name>
<dbReference type="SUPFAM" id="SSF117281">
    <property type="entry name" value="Kelch motif"/>
    <property type="match status" value="2"/>
</dbReference>
<evidence type="ECO:0000256" key="4">
    <source>
        <dbReference type="SAM" id="Phobius"/>
    </source>
</evidence>
<dbReference type="PANTHER" id="PTHR46093">
    <property type="entry name" value="ACYL-COA-BINDING DOMAIN-CONTAINING PROTEIN 5"/>
    <property type="match status" value="1"/>
</dbReference>